<dbReference type="AlphaFoldDB" id="V7DD30"/>
<sequence length="136" mass="15477">MDRVRSFRMIAFEPGFVVLVVFGLISITMAVLVYVSHRYINVIEALLERSHYVRGVKENFSQAGLPGKVLRTCNIACLLTLPGPYLRRGFVNPEEMKNFPRAMKRVLVGLWLALTIEVLAVLGLRAWFFFFEPGAE</sequence>
<dbReference type="Proteomes" id="UP000018511">
    <property type="component" value="Unassembled WGS sequence"/>
</dbReference>
<proteinExistence type="predicted"/>
<evidence type="ECO:0000313" key="2">
    <source>
        <dbReference type="EMBL" id="ESW39628.1"/>
    </source>
</evidence>
<evidence type="ECO:0000256" key="1">
    <source>
        <dbReference type="SAM" id="Phobius"/>
    </source>
</evidence>
<keyword evidence="1" id="KW-0472">Membrane</keyword>
<name>V7DD30_9PSED</name>
<reference evidence="2 3" key="1">
    <citation type="submission" date="2013-10" db="EMBL/GenBank/DDBJ databases">
        <title>Whole Genome Shotgun Sequence of Pseudomonas taiwanensis SJ9.</title>
        <authorList>
            <person name="Hong S.-J."/>
            <person name="Shin J.-H."/>
        </authorList>
    </citation>
    <scope>NUCLEOTIDE SEQUENCE [LARGE SCALE GENOMIC DNA]</scope>
    <source>
        <strain evidence="2 3">SJ9</strain>
    </source>
</reference>
<feature type="transmembrane region" description="Helical" evidence="1">
    <location>
        <begin position="15"/>
        <end position="35"/>
    </location>
</feature>
<protein>
    <submittedName>
        <fullName evidence="2">Uncharacterized protein</fullName>
    </submittedName>
</protein>
<keyword evidence="1" id="KW-1133">Transmembrane helix</keyword>
<gene>
    <name evidence="2" type="ORF">O164_10915</name>
</gene>
<keyword evidence="1" id="KW-0812">Transmembrane</keyword>
<accession>V7DD30</accession>
<comment type="caution">
    <text evidence="2">The sequence shown here is derived from an EMBL/GenBank/DDBJ whole genome shotgun (WGS) entry which is preliminary data.</text>
</comment>
<evidence type="ECO:0000313" key="3">
    <source>
        <dbReference type="Proteomes" id="UP000018511"/>
    </source>
</evidence>
<organism evidence="2 3">
    <name type="scientific">Pseudomonas taiwanensis SJ9</name>
    <dbReference type="NCBI Taxonomy" id="1388762"/>
    <lineage>
        <taxon>Bacteria</taxon>
        <taxon>Pseudomonadati</taxon>
        <taxon>Pseudomonadota</taxon>
        <taxon>Gammaproteobacteria</taxon>
        <taxon>Pseudomonadales</taxon>
        <taxon>Pseudomonadaceae</taxon>
        <taxon>Pseudomonas</taxon>
    </lineage>
</organism>
<dbReference type="EMBL" id="AXUP01000133">
    <property type="protein sequence ID" value="ESW39628.1"/>
    <property type="molecule type" value="Genomic_DNA"/>
</dbReference>
<feature type="transmembrane region" description="Helical" evidence="1">
    <location>
        <begin position="106"/>
        <end position="130"/>
    </location>
</feature>